<keyword evidence="1" id="KW-1133">Transmembrane helix</keyword>
<keyword evidence="3" id="KW-1185">Reference proteome</keyword>
<dbReference type="OrthoDB" id="6628279at2759"/>
<keyword evidence="1" id="KW-0812">Transmembrane</keyword>
<name>A0A6G0VW73_APHCR</name>
<evidence type="ECO:0000313" key="3">
    <source>
        <dbReference type="Proteomes" id="UP000478052"/>
    </source>
</evidence>
<dbReference type="Proteomes" id="UP000478052">
    <property type="component" value="Unassembled WGS sequence"/>
</dbReference>
<evidence type="ECO:0000313" key="2">
    <source>
        <dbReference type="EMBL" id="KAF0710541.1"/>
    </source>
</evidence>
<feature type="non-terminal residue" evidence="2">
    <location>
        <position position="253"/>
    </location>
</feature>
<organism evidence="2 3">
    <name type="scientific">Aphis craccivora</name>
    <name type="common">Cowpea aphid</name>
    <dbReference type="NCBI Taxonomy" id="307492"/>
    <lineage>
        <taxon>Eukaryota</taxon>
        <taxon>Metazoa</taxon>
        <taxon>Ecdysozoa</taxon>
        <taxon>Arthropoda</taxon>
        <taxon>Hexapoda</taxon>
        <taxon>Insecta</taxon>
        <taxon>Pterygota</taxon>
        <taxon>Neoptera</taxon>
        <taxon>Paraneoptera</taxon>
        <taxon>Hemiptera</taxon>
        <taxon>Sternorrhyncha</taxon>
        <taxon>Aphidomorpha</taxon>
        <taxon>Aphidoidea</taxon>
        <taxon>Aphididae</taxon>
        <taxon>Aphidini</taxon>
        <taxon>Aphis</taxon>
        <taxon>Aphis</taxon>
    </lineage>
</organism>
<keyword evidence="1" id="KW-0472">Membrane</keyword>
<dbReference type="AlphaFoldDB" id="A0A6G0VW73"/>
<gene>
    <name evidence="2" type="ORF">FWK35_00031553</name>
</gene>
<evidence type="ECO:0000256" key="1">
    <source>
        <dbReference type="SAM" id="Phobius"/>
    </source>
</evidence>
<protein>
    <submittedName>
        <fullName evidence="2">CCHC-type domain-containing protein</fullName>
    </submittedName>
</protein>
<comment type="caution">
    <text evidence="2">The sequence shown here is derived from an EMBL/GenBank/DDBJ whole genome shotgun (WGS) entry which is preliminary data.</text>
</comment>
<proteinExistence type="predicted"/>
<feature type="transmembrane region" description="Helical" evidence="1">
    <location>
        <begin position="209"/>
        <end position="236"/>
    </location>
</feature>
<reference evidence="2 3" key="1">
    <citation type="submission" date="2019-08" db="EMBL/GenBank/DDBJ databases">
        <title>Whole genome of Aphis craccivora.</title>
        <authorList>
            <person name="Voronova N.V."/>
            <person name="Shulinski R.S."/>
            <person name="Bandarenka Y.V."/>
            <person name="Zhorov D.G."/>
            <person name="Warner D."/>
        </authorList>
    </citation>
    <scope>NUCLEOTIDE SEQUENCE [LARGE SCALE GENOMIC DNA]</scope>
    <source>
        <strain evidence="2">180601</strain>
        <tissue evidence="2">Whole Body</tissue>
    </source>
</reference>
<sequence length="253" mass="28684">MGFVEHSVHTNKQNLFECSRTLTCSRCASHKYALVCTYLNEQNKTAESNDQGNHDRSISEIQSGSNDRIITPITQEHITCFSDKFVKNEIKFLIDSGSEMNIIKISSLKGPVEIVGSVVFPIYINKQLFTVKFDIVYDNFPIPEAEIDNNALIIPPRSNCVLQIRADEQIEHEFITIEKYEINEDVIIANSISPVKGDKIIMAECHESALVLIALVHLLVLVFGLPYILWCVSCLYRIIAFRMNPGILFSETR</sequence>
<dbReference type="EMBL" id="VUJU01011619">
    <property type="protein sequence ID" value="KAF0710541.1"/>
    <property type="molecule type" value="Genomic_DNA"/>
</dbReference>
<accession>A0A6G0VW73</accession>